<organism evidence="3 4">
    <name type="scientific">Ceriporiopsis subvermispora (strain B)</name>
    <name type="common">White-rot fungus</name>
    <name type="synonym">Gelatoporia subvermispora</name>
    <dbReference type="NCBI Taxonomy" id="914234"/>
    <lineage>
        <taxon>Eukaryota</taxon>
        <taxon>Fungi</taxon>
        <taxon>Dikarya</taxon>
        <taxon>Basidiomycota</taxon>
        <taxon>Agaricomycotina</taxon>
        <taxon>Agaricomycetes</taxon>
        <taxon>Polyporales</taxon>
        <taxon>Gelatoporiaceae</taxon>
        <taxon>Gelatoporia</taxon>
    </lineage>
</organism>
<dbReference type="EMBL" id="KB445811">
    <property type="protein sequence ID" value="EMD32482.1"/>
    <property type="molecule type" value="Genomic_DNA"/>
</dbReference>
<dbReference type="InterPro" id="IPR037056">
    <property type="entry name" value="RNase_H1_N_sf"/>
</dbReference>
<accession>M2R2M8</accession>
<protein>
    <recommendedName>
        <fullName evidence="2">Ribonuclease H1 N-terminal domain-containing protein</fullName>
    </recommendedName>
</protein>
<keyword evidence="4" id="KW-1185">Reference proteome</keyword>
<dbReference type="OrthoDB" id="3270804at2759"/>
<dbReference type="InterPro" id="IPR009027">
    <property type="entry name" value="Ribosomal_bL9/RNase_H1_N"/>
</dbReference>
<feature type="domain" description="Ribonuclease H1 N-terminal" evidence="2">
    <location>
        <begin position="127"/>
        <end position="166"/>
    </location>
</feature>
<dbReference type="HOGENOM" id="CLU_1390056_0_0_1"/>
<dbReference type="InterPro" id="IPR011320">
    <property type="entry name" value="RNase_H1_N"/>
</dbReference>
<evidence type="ECO:0000256" key="1">
    <source>
        <dbReference type="SAM" id="MobiDB-lite"/>
    </source>
</evidence>
<evidence type="ECO:0000259" key="2">
    <source>
        <dbReference type="Pfam" id="PF01693"/>
    </source>
</evidence>
<dbReference type="Pfam" id="PF01693">
    <property type="entry name" value="Cauli_VI"/>
    <property type="match status" value="1"/>
</dbReference>
<evidence type="ECO:0000313" key="4">
    <source>
        <dbReference type="Proteomes" id="UP000016930"/>
    </source>
</evidence>
<reference evidence="3 4" key="1">
    <citation type="journal article" date="2012" name="Proc. Natl. Acad. Sci. U.S.A.">
        <title>Comparative genomics of Ceriporiopsis subvermispora and Phanerochaete chrysosporium provide insight into selective ligninolysis.</title>
        <authorList>
            <person name="Fernandez-Fueyo E."/>
            <person name="Ruiz-Duenas F.J."/>
            <person name="Ferreira P."/>
            <person name="Floudas D."/>
            <person name="Hibbett D.S."/>
            <person name="Canessa P."/>
            <person name="Larrondo L.F."/>
            <person name="James T.Y."/>
            <person name="Seelenfreund D."/>
            <person name="Lobos S."/>
            <person name="Polanco R."/>
            <person name="Tello M."/>
            <person name="Honda Y."/>
            <person name="Watanabe T."/>
            <person name="Watanabe T."/>
            <person name="Ryu J.S."/>
            <person name="Kubicek C.P."/>
            <person name="Schmoll M."/>
            <person name="Gaskell J."/>
            <person name="Hammel K.E."/>
            <person name="St John F.J."/>
            <person name="Vanden Wymelenberg A."/>
            <person name="Sabat G."/>
            <person name="Splinter BonDurant S."/>
            <person name="Syed K."/>
            <person name="Yadav J.S."/>
            <person name="Doddapaneni H."/>
            <person name="Subramanian V."/>
            <person name="Lavin J.L."/>
            <person name="Oguiza J.A."/>
            <person name="Perez G."/>
            <person name="Pisabarro A.G."/>
            <person name="Ramirez L."/>
            <person name="Santoyo F."/>
            <person name="Master E."/>
            <person name="Coutinho P.M."/>
            <person name="Henrissat B."/>
            <person name="Lombard V."/>
            <person name="Magnuson J.K."/>
            <person name="Kuees U."/>
            <person name="Hori C."/>
            <person name="Igarashi K."/>
            <person name="Samejima M."/>
            <person name="Held B.W."/>
            <person name="Barry K.W."/>
            <person name="LaButti K.M."/>
            <person name="Lapidus A."/>
            <person name="Lindquist E.A."/>
            <person name="Lucas S.M."/>
            <person name="Riley R."/>
            <person name="Salamov A.A."/>
            <person name="Hoffmeister D."/>
            <person name="Schwenk D."/>
            <person name="Hadar Y."/>
            <person name="Yarden O."/>
            <person name="de Vries R.P."/>
            <person name="Wiebenga A."/>
            <person name="Stenlid J."/>
            <person name="Eastwood D."/>
            <person name="Grigoriev I.V."/>
            <person name="Berka R.M."/>
            <person name="Blanchette R.A."/>
            <person name="Kersten P."/>
            <person name="Martinez A.T."/>
            <person name="Vicuna R."/>
            <person name="Cullen D."/>
        </authorList>
    </citation>
    <scope>NUCLEOTIDE SEQUENCE [LARGE SCALE GENOMIC DNA]</scope>
    <source>
        <strain evidence="3 4">B</strain>
    </source>
</reference>
<name>M2R2M8_CERS8</name>
<feature type="region of interest" description="Disordered" evidence="1">
    <location>
        <begin position="15"/>
        <end position="45"/>
    </location>
</feature>
<dbReference type="AlphaFoldDB" id="M2R2M8"/>
<evidence type="ECO:0000313" key="3">
    <source>
        <dbReference type="EMBL" id="EMD32482.1"/>
    </source>
</evidence>
<feature type="region of interest" description="Disordered" evidence="1">
    <location>
        <begin position="73"/>
        <end position="94"/>
    </location>
</feature>
<sequence length="196" mass="20334">MQDILDVLLEALAERDHRQAQNQGSAAGRPGPGASGGDAPTNLGPAASIRIDVEAQPAASVTLMPSASAAQPQRTAVGGCGCNPPRSPSPASSVVSYLEISADPSPSSPSTSRPVLTRSLPRLGERWYSVTRGLSVGVFNDWNTVQPLVSGVPNACFHRLPDRQTALNVFNAALARGDVQVLAEEAEDEGENEGNA</sequence>
<dbReference type="STRING" id="914234.M2R2M8"/>
<dbReference type="Gene3D" id="3.40.970.10">
    <property type="entry name" value="Ribonuclease H1, N-terminal domain"/>
    <property type="match status" value="1"/>
</dbReference>
<dbReference type="Proteomes" id="UP000016930">
    <property type="component" value="Unassembled WGS sequence"/>
</dbReference>
<dbReference type="SUPFAM" id="SSF55658">
    <property type="entry name" value="L9 N-domain-like"/>
    <property type="match status" value="1"/>
</dbReference>
<proteinExistence type="predicted"/>
<gene>
    <name evidence="3" type="ORF">CERSUDRAFT_99557</name>
</gene>